<dbReference type="GO" id="GO:0034626">
    <property type="term" value="P:fatty acid elongation, polyunsaturated fatty acid"/>
    <property type="evidence" value="ECO:0007669"/>
    <property type="project" value="TreeGrafter"/>
</dbReference>
<feature type="transmembrane region" description="Helical" evidence="12">
    <location>
        <begin position="195"/>
        <end position="214"/>
    </location>
</feature>
<dbReference type="InterPro" id="IPR002076">
    <property type="entry name" value="ELO_fam"/>
</dbReference>
<dbReference type="GO" id="GO:0005789">
    <property type="term" value="C:endoplasmic reticulum membrane"/>
    <property type="evidence" value="ECO:0007669"/>
    <property type="project" value="TreeGrafter"/>
</dbReference>
<accession>A0A5E8B134</accession>
<comment type="catalytic activity">
    <reaction evidence="11">
        <text>a very-long-chain acyl-CoA + malonyl-CoA + H(+) = a very-long-chain 3-oxoacyl-CoA + CO2 + CoA</text>
        <dbReference type="Rhea" id="RHEA:32727"/>
        <dbReference type="ChEBI" id="CHEBI:15378"/>
        <dbReference type="ChEBI" id="CHEBI:16526"/>
        <dbReference type="ChEBI" id="CHEBI:57287"/>
        <dbReference type="ChEBI" id="CHEBI:57384"/>
        <dbReference type="ChEBI" id="CHEBI:90725"/>
        <dbReference type="ChEBI" id="CHEBI:90736"/>
        <dbReference type="EC" id="2.3.1.199"/>
    </reaction>
</comment>
<evidence type="ECO:0000256" key="7">
    <source>
        <dbReference type="ARBA" id="ARBA00022989"/>
    </source>
</evidence>
<sequence length="339" mass="38574">MPVIHSLPESLVQALTFQTPSLDRPFGFYLWDVVSFAIHRLSGGYDLNKFEFVAGQVPFSTLAPVVAIITSYYVIIFGGQAIMTATGKSPIKLAKIFQIHNLNLTLLSLTLLLLLVEQLIPILAREGLFYAICNSGSWTQPIVLVYYLNYLTKYLEFIDTVFLFLRRKPLTLLHTYHHGATALLCYTQLLGHTSVSWVPISLNLFVHVVMYWYYFQSSRGIRIWWKEWVTRLQIIQFVIDLFFIYFATYTYYATKYNITFLPTFGTCAGEEFAAMSGCFILTSYLFLFIGFYIRVYTKGKKRSAAEKKRNVVVDKEATVGVASGSTVSPASTVSKSRKA</sequence>
<evidence type="ECO:0000256" key="9">
    <source>
        <dbReference type="ARBA" id="ARBA00023136"/>
    </source>
</evidence>
<evidence type="ECO:0000256" key="11">
    <source>
        <dbReference type="ARBA" id="ARBA00047375"/>
    </source>
</evidence>
<dbReference type="PANTHER" id="PTHR11157">
    <property type="entry name" value="FATTY ACID ACYL TRANSFERASE-RELATED"/>
    <property type="match status" value="1"/>
</dbReference>
<gene>
    <name evidence="13" type="ORF">SAPINGB_P000597</name>
</gene>
<dbReference type="GO" id="GO:0042761">
    <property type="term" value="P:very long-chain fatty acid biosynthetic process"/>
    <property type="evidence" value="ECO:0007669"/>
    <property type="project" value="TreeGrafter"/>
</dbReference>
<evidence type="ECO:0000256" key="2">
    <source>
        <dbReference type="ARBA" id="ARBA00007263"/>
    </source>
</evidence>
<comment type="subcellular location">
    <subcellularLocation>
        <location evidence="1">Membrane</location>
        <topology evidence="1">Multi-pass membrane protein</topology>
    </subcellularLocation>
</comment>
<dbReference type="GO" id="GO:0009922">
    <property type="term" value="F:fatty acid elongase activity"/>
    <property type="evidence" value="ECO:0007669"/>
    <property type="project" value="UniProtKB-EC"/>
</dbReference>
<evidence type="ECO:0000256" key="4">
    <source>
        <dbReference type="ARBA" id="ARBA00022679"/>
    </source>
</evidence>
<feature type="transmembrane region" description="Helical" evidence="12">
    <location>
        <begin position="104"/>
        <end position="123"/>
    </location>
</feature>
<dbReference type="EC" id="2.3.1.-" evidence="12"/>
<evidence type="ECO:0000256" key="5">
    <source>
        <dbReference type="ARBA" id="ARBA00022692"/>
    </source>
</evidence>
<keyword evidence="5 12" id="KW-0812">Transmembrane</keyword>
<keyword evidence="7 12" id="KW-1133">Transmembrane helix</keyword>
<comment type="catalytic activity">
    <reaction evidence="12">
        <text>an acyl-CoA + malonyl-CoA + H(+) = a 3-oxoacyl-CoA + CO2 + CoA</text>
        <dbReference type="Rhea" id="RHEA:50252"/>
        <dbReference type="ChEBI" id="CHEBI:15378"/>
        <dbReference type="ChEBI" id="CHEBI:16526"/>
        <dbReference type="ChEBI" id="CHEBI:57287"/>
        <dbReference type="ChEBI" id="CHEBI:57384"/>
        <dbReference type="ChEBI" id="CHEBI:58342"/>
        <dbReference type="ChEBI" id="CHEBI:90726"/>
    </reaction>
    <physiologicalReaction direction="left-to-right" evidence="12">
        <dbReference type="Rhea" id="RHEA:50253"/>
    </physiologicalReaction>
</comment>
<proteinExistence type="inferred from homology"/>
<keyword evidence="9 12" id="KW-0472">Membrane</keyword>
<evidence type="ECO:0000256" key="1">
    <source>
        <dbReference type="ARBA" id="ARBA00004141"/>
    </source>
</evidence>
<dbReference type="GO" id="GO:0030148">
    <property type="term" value="P:sphingolipid biosynthetic process"/>
    <property type="evidence" value="ECO:0007669"/>
    <property type="project" value="TreeGrafter"/>
</dbReference>
<evidence type="ECO:0000256" key="8">
    <source>
        <dbReference type="ARBA" id="ARBA00023098"/>
    </source>
</evidence>
<evidence type="ECO:0000256" key="10">
    <source>
        <dbReference type="ARBA" id="ARBA00023160"/>
    </source>
</evidence>
<evidence type="ECO:0000313" key="14">
    <source>
        <dbReference type="Proteomes" id="UP000398389"/>
    </source>
</evidence>
<keyword evidence="14" id="KW-1185">Reference proteome</keyword>
<dbReference type="GO" id="GO:0034625">
    <property type="term" value="P:fatty acid elongation, monounsaturated fatty acid"/>
    <property type="evidence" value="ECO:0007669"/>
    <property type="project" value="TreeGrafter"/>
</dbReference>
<dbReference type="GeneID" id="43579420"/>
<name>A0A5E8B134_9ASCO</name>
<dbReference type="EMBL" id="CABVLU010000001">
    <property type="protein sequence ID" value="VVT44977.1"/>
    <property type="molecule type" value="Genomic_DNA"/>
</dbReference>
<feature type="transmembrane region" description="Helical" evidence="12">
    <location>
        <begin position="234"/>
        <end position="252"/>
    </location>
</feature>
<evidence type="ECO:0000256" key="6">
    <source>
        <dbReference type="ARBA" id="ARBA00022832"/>
    </source>
</evidence>
<evidence type="ECO:0000256" key="12">
    <source>
        <dbReference type="RuleBase" id="RU361115"/>
    </source>
</evidence>
<comment type="similarity">
    <text evidence="2 12">Belongs to the ELO family.</text>
</comment>
<dbReference type="AlphaFoldDB" id="A0A5E8B134"/>
<dbReference type="Proteomes" id="UP000398389">
    <property type="component" value="Unassembled WGS sequence"/>
</dbReference>
<keyword evidence="3 12" id="KW-0444">Lipid biosynthesis</keyword>
<feature type="transmembrane region" description="Helical" evidence="12">
    <location>
        <begin position="272"/>
        <end position="293"/>
    </location>
</feature>
<protein>
    <recommendedName>
        <fullName evidence="12">Elongation of fatty acids protein</fullName>
        <ecNumber evidence="12">2.3.1.-</ecNumber>
    </recommendedName>
</protein>
<dbReference type="GO" id="GO:0019367">
    <property type="term" value="P:fatty acid elongation, saturated fatty acid"/>
    <property type="evidence" value="ECO:0007669"/>
    <property type="project" value="TreeGrafter"/>
</dbReference>
<dbReference type="PANTHER" id="PTHR11157:SF134">
    <property type="entry name" value="ELONGATION OF FATTY ACIDS PROTEIN 1-RELATED"/>
    <property type="match status" value="1"/>
</dbReference>
<evidence type="ECO:0000256" key="3">
    <source>
        <dbReference type="ARBA" id="ARBA00022516"/>
    </source>
</evidence>
<reference evidence="13 14" key="1">
    <citation type="submission" date="2019-09" db="EMBL/GenBank/DDBJ databases">
        <authorList>
            <person name="Brejova B."/>
        </authorList>
    </citation>
    <scope>NUCLEOTIDE SEQUENCE [LARGE SCALE GENOMIC DNA]</scope>
</reference>
<organism evidence="13 14">
    <name type="scientific">Magnusiomyces paraingens</name>
    <dbReference type="NCBI Taxonomy" id="2606893"/>
    <lineage>
        <taxon>Eukaryota</taxon>
        <taxon>Fungi</taxon>
        <taxon>Dikarya</taxon>
        <taxon>Ascomycota</taxon>
        <taxon>Saccharomycotina</taxon>
        <taxon>Dipodascomycetes</taxon>
        <taxon>Dipodascales</taxon>
        <taxon>Dipodascaceae</taxon>
        <taxon>Magnusiomyces</taxon>
    </lineage>
</organism>
<evidence type="ECO:0000313" key="13">
    <source>
        <dbReference type="EMBL" id="VVT44977.1"/>
    </source>
</evidence>
<dbReference type="RefSeq" id="XP_031851211.1">
    <property type="nucleotide sequence ID" value="XM_031995320.1"/>
</dbReference>
<keyword evidence="6 12" id="KW-0276">Fatty acid metabolism</keyword>
<feature type="transmembrane region" description="Helical" evidence="12">
    <location>
        <begin position="62"/>
        <end position="83"/>
    </location>
</feature>
<keyword evidence="10 12" id="KW-0275">Fatty acid biosynthesis</keyword>
<keyword evidence="4 12" id="KW-0808">Transferase</keyword>
<dbReference type="OrthoDB" id="434092at2759"/>
<dbReference type="Pfam" id="PF01151">
    <property type="entry name" value="ELO"/>
    <property type="match status" value="1"/>
</dbReference>
<keyword evidence="8 12" id="KW-0443">Lipid metabolism</keyword>